<dbReference type="PANTHER" id="PTHR43303:SF2">
    <property type="entry name" value="INDOLEAMINE 2,3-DIOXYGENASE PYRROLE 2,3-DIOXYGENASE (AFU_ORTHOLOGUE AFUA_5G01450"/>
    <property type="match status" value="1"/>
</dbReference>
<reference evidence="2" key="1">
    <citation type="journal article" date="2023" name="Mol. Phylogenet. Evol.">
        <title>Genome-scale phylogeny and comparative genomics of the fungal order Sordariales.</title>
        <authorList>
            <person name="Hensen N."/>
            <person name="Bonometti L."/>
            <person name="Westerberg I."/>
            <person name="Brannstrom I.O."/>
            <person name="Guillou S."/>
            <person name="Cros-Aarteil S."/>
            <person name="Calhoun S."/>
            <person name="Haridas S."/>
            <person name="Kuo A."/>
            <person name="Mondo S."/>
            <person name="Pangilinan J."/>
            <person name="Riley R."/>
            <person name="LaButti K."/>
            <person name="Andreopoulos B."/>
            <person name="Lipzen A."/>
            <person name="Chen C."/>
            <person name="Yan M."/>
            <person name="Daum C."/>
            <person name="Ng V."/>
            <person name="Clum A."/>
            <person name="Steindorff A."/>
            <person name="Ohm R.A."/>
            <person name="Martin F."/>
            <person name="Silar P."/>
            <person name="Natvig D.O."/>
            <person name="Lalanne C."/>
            <person name="Gautier V."/>
            <person name="Ament-Velasquez S.L."/>
            <person name="Kruys A."/>
            <person name="Hutchinson M.I."/>
            <person name="Powell A.J."/>
            <person name="Barry K."/>
            <person name="Miller A.N."/>
            <person name="Grigoriev I.V."/>
            <person name="Debuchy R."/>
            <person name="Gladieux P."/>
            <person name="Hiltunen Thoren M."/>
            <person name="Johannesson H."/>
        </authorList>
    </citation>
    <scope>NUCLEOTIDE SEQUENCE</scope>
    <source>
        <strain evidence="2">PSN309</strain>
    </source>
</reference>
<dbReference type="InterPro" id="IPR013785">
    <property type="entry name" value="Aldolase_TIM"/>
</dbReference>
<gene>
    <name evidence="2" type="ORF">QBC35DRAFT_203387</name>
</gene>
<protein>
    <submittedName>
        <fullName evidence="2">NADPH dehydrogenase</fullName>
    </submittedName>
</protein>
<organism evidence="2 3">
    <name type="scientific">Podospora australis</name>
    <dbReference type="NCBI Taxonomy" id="1536484"/>
    <lineage>
        <taxon>Eukaryota</taxon>
        <taxon>Fungi</taxon>
        <taxon>Dikarya</taxon>
        <taxon>Ascomycota</taxon>
        <taxon>Pezizomycotina</taxon>
        <taxon>Sordariomycetes</taxon>
        <taxon>Sordariomycetidae</taxon>
        <taxon>Sordariales</taxon>
        <taxon>Podosporaceae</taxon>
        <taxon>Podospora</taxon>
    </lineage>
</organism>
<dbReference type="InterPro" id="IPR001155">
    <property type="entry name" value="OxRdtase_FMN_N"/>
</dbReference>
<dbReference type="EMBL" id="MU864353">
    <property type="protein sequence ID" value="KAK4192811.1"/>
    <property type="molecule type" value="Genomic_DNA"/>
</dbReference>
<name>A0AAN6X3X1_9PEZI</name>
<evidence type="ECO:0000313" key="3">
    <source>
        <dbReference type="Proteomes" id="UP001302126"/>
    </source>
</evidence>
<dbReference type="SUPFAM" id="SSF51395">
    <property type="entry name" value="FMN-linked oxidoreductases"/>
    <property type="match status" value="1"/>
</dbReference>
<dbReference type="GO" id="GO:0003959">
    <property type="term" value="F:NADPH dehydrogenase activity"/>
    <property type="evidence" value="ECO:0007669"/>
    <property type="project" value="InterPro"/>
</dbReference>
<evidence type="ECO:0000313" key="2">
    <source>
        <dbReference type="EMBL" id="KAK4192811.1"/>
    </source>
</evidence>
<keyword evidence="3" id="KW-1185">Reference proteome</keyword>
<feature type="domain" description="NADH:flavin oxidoreductase/NADH oxidase N-terminal" evidence="1">
    <location>
        <begin position="40"/>
        <end position="366"/>
    </location>
</feature>
<comment type="caution">
    <text evidence="2">The sequence shown here is derived from an EMBL/GenBank/DDBJ whole genome shotgun (WGS) entry which is preliminary data.</text>
</comment>
<dbReference type="AlphaFoldDB" id="A0AAN6X3X1"/>
<dbReference type="InterPro" id="IPR044152">
    <property type="entry name" value="YqjM-like"/>
</dbReference>
<dbReference type="GO" id="GO:0010181">
    <property type="term" value="F:FMN binding"/>
    <property type="evidence" value="ECO:0007669"/>
    <property type="project" value="InterPro"/>
</dbReference>
<reference evidence="2" key="2">
    <citation type="submission" date="2023-05" db="EMBL/GenBank/DDBJ databases">
        <authorList>
            <consortium name="Lawrence Berkeley National Laboratory"/>
            <person name="Steindorff A."/>
            <person name="Hensen N."/>
            <person name="Bonometti L."/>
            <person name="Westerberg I."/>
            <person name="Brannstrom I.O."/>
            <person name="Guillou S."/>
            <person name="Cros-Aarteil S."/>
            <person name="Calhoun S."/>
            <person name="Haridas S."/>
            <person name="Kuo A."/>
            <person name="Mondo S."/>
            <person name="Pangilinan J."/>
            <person name="Riley R."/>
            <person name="Labutti K."/>
            <person name="Andreopoulos B."/>
            <person name="Lipzen A."/>
            <person name="Chen C."/>
            <person name="Yanf M."/>
            <person name="Daum C."/>
            <person name="Ng V."/>
            <person name="Clum A."/>
            <person name="Ohm R."/>
            <person name="Martin F."/>
            <person name="Silar P."/>
            <person name="Natvig D."/>
            <person name="Lalanne C."/>
            <person name="Gautier V."/>
            <person name="Ament-Velasquez S.L."/>
            <person name="Kruys A."/>
            <person name="Hutchinson M.I."/>
            <person name="Powell A.J."/>
            <person name="Barry K."/>
            <person name="Miller A.N."/>
            <person name="Grigoriev I.V."/>
            <person name="Debuchy R."/>
            <person name="Gladieux P."/>
            <person name="Thoren M.H."/>
            <person name="Johannesson H."/>
        </authorList>
    </citation>
    <scope>NUCLEOTIDE SEQUENCE</scope>
    <source>
        <strain evidence="2">PSN309</strain>
    </source>
</reference>
<dbReference type="Proteomes" id="UP001302126">
    <property type="component" value="Unassembled WGS sequence"/>
</dbReference>
<dbReference type="GO" id="GO:0050661">
    <property type="term" value="F:NADP binding"/>
    <property type="evidence" value="ECO:0007669"/>
    <property type="project" value="InterPro"/>
</dbReference>
<evidence type="ECO:0000259" key="1">
    <source>
        <dbReference type="Pfam" id="PF00724"/>
    </source>
</evidence>
<proteinExistence type="predicted"/>
<accession>A0AAN6X3X1</accession>
<dbReference type="PANTHER" id="PTHR43303">
    <property type="entry name" value="NADPH DEHYDROGENASE C23G7.10C-RELATED"/>
    <property type="match status" value="1"/>
</dbReference>
<dbReference type="Gene3D" id="3.20.20.70">
    <property type="entry name" value="Aldolase class I"/>
    <property type="match status" value="1"/>
</dbReference>
<dbReference type="Pfam" id="PF00724">
    <property type="entry name" value="Oxidored_FMN"/>
    <property type="match status" value="1"/>
</dbReference>
<sequence length="435" mass="46691">MTIKKITASTPAPGVPFYTPVQSPPAGTALSTDGSDVPTVFTPLKIRGLTLQNRFAVSPMCMYSADDGHLTDFHLVHLGQFALRGAALTIVEATAVTPNGRITPEDSGLWQDSQIAPLKRIVDFIHSQGQKVGIQLAHAGRKASTLGPWHSRSIGEIATAEHGGWTDNLWAPSAIPWAEGFPTPKELTVAEIEGLVQSFQDAAKRSVEAGVDTIEIHGAHGYLISEFLSPLTNTRTDAYGGPLQGRAKFLIDIIKATRAVIPEDMPLLLRISATEWMEYTNQPSWDLEASKQLASTVADLGVDLLDVSSGGNNNNQKIQISPSYQIDLAGQIREHLASQGKKMLIGAVGMISNAEMAKSVVQDGKLVGTGGGGAIETTVEVDSEHGTKAKADLVLVARQFLREPEFVLKVANELGVKVRLPAQYLRAPYPKVQKL</sequence>
<dbReference type="CDD" id="cd02932">
    <property type="entry name" value="OYE_YqiM_FMN"/>
    <property type="match status" value="1"/>
</dbReference>